<keyword evidence="1" id="KW-0472">Membrane</keyword>
<keyword evidence="3" id="KW-1185">Reference proteome</keyword>
<feature type="transmembrane region" description="Helical" evidence="1">
    <location>
        <begin position="264"/>
        <end position="287"/>
    </location>
</feature>
<dbReference type="RefSeq" id="WP_143126621.1">
    <property type="nucleotide sequence ID" value="NZ_VJMG01000055.1"/>
</dbReference>
<keyword evidence="1" id="KW-1133">Transmembrane helix</keyword>
<accession>A0A549T3B2</accession>
<evidence type="ECO:0000313" key="3">
    <source>
        <dbReference type="Proteomes" id="UP000316801"/>
    </source>
</evidence>
<sequence>MTRALREDIFVSVCLADVALDVSSETTLKRLAQKLGLAFRYWEILLIARDGGEEAERKQAEDRLLANVPNIRLLSTRHGTTFYRKRLLLAAESIGDVVLLTSLEEQDCFEPVEMIESALRQDAILVLRGRSGAFRYSLNPLLNSLGKTAGFHADARDMLTVALPKTWLNRVMADSDRQLALRFPPMAAGIPVRWIPAREQQPTPVTRHGLRRRLSLMQDLLISAAPRVLTMMALGALLVAISSVVYVIYAVIVWLTMSGIQPGWFSTSLILGLSAAFMAGATFVLSIGLQKVIRLLSVDAMDDVVGERSVTDLFNRVLHELNVEVGMENETAPVKIEPADAARSDGYVAAGMRK</sequence>
<evidence type="ECO:0000256" key="1">
    <source>
        <dbReference type="SAM" id="Phobius"/>
    </source>
</evidence>
<proteinExistence type="predicted"/>
<dbReference type="Proteomes" id="UP000316801">
    <property type="component" value="Unassembled WGS sequence"/>
</dbReference>
<keyword evidence="1" id="KW-0812">Transmembrane</keyword>
<protein>
    <submittedName>
        <fullName evidence="2">Uncharacterized protein</fullName>
    </submittedName>
</protein>
<comment type="caution">
    <text evidence="2">The sequence shown here is derived from an EMBL/GenBank/DDBJ whole genome shotgun (WGS) entry which is preliminary data.</text>
</comment>
<feature type="transmembrane region" description="Helical" evidence="1">
    <location>
        <begin position="228"/>
        <end position="252"/>
    </location>
</feature>
<dbReference type="EMBL" id="VJMG01000055">
    <property type="protein sequence ID" value="TRL36369.1"/>
    <property type="molecule type" value="Genomic_DNA"/>
</dbReference>
<organism evidence="2 3">
    <name type="scientific">Rhizobium straminoryzae</name>
    <dbReference type="NCBI Taxonomy" id="1387186"/>
    <lineage>
        <taxon>Bacteria</taxon>
        <taxon>Pseudomonadati</taxon>
        <taxon>Pseudomonadota</taxon>
        <taxon>Alphaproteobacteria</taxon>
        <taxon>Hyphomicrobiales</taxon>
        <taxon>Rhizobiaceae</taxon>
        <taxon>Rhizobium/Agrobacterium group</taxon>
        <taxon>Rhizobium</taxon>
    </lineage>
</organism>
<name>A0A549T3B2_9HYPH</name>
<dbReference type="AlphaFoldDB" id="A0A549T3B2"/>
<evidence type="ECO:0000313" key="2">
    <source>
        <dbReference type="EMBL" id="TRL36369.1"/>
    </source>
</evidence>
<gene>
    <name evidence="2" type="ORF">FNA46_18155</name>
</gene>
<reference evidence="2 3" key="1">
    <citation type="submission" date="2019-07" db="EMBL/GenBank/DDBJ databases">
        <title>Ln-dependent methylotrophs.</title>
        <authorList>
            <person name="Tani A."/>
        </authorList>
    </citation>
    <scope>NUCLEOTIDE SEQUENCE [LARGE SCALE GENOMIC DNA]</scope>
    <source>
        <strain evidence="2 3">SM12</strain>
    </source>
</reference>